<evidence type="ECO:0000313" key="2">
    <source>
        <dbReference type="EMBL" id="MBK4216883.1"/>
    </source>
</evidence>
<comment type="caution">
    <text evidence="2">The sequence shown here is derived from an EMBL/GenBank/DDBJ whole genome shotgun (WGS) entry which is preliminary data.</text>
</comment>
<keyword evidence="1" id="KW-1133">Transmembrane helix</keyword>
<keyword evidence="3" id="KW-1185">Reference proteome</keyword>
<evidence type="ECO:0000256" key="1">
    <source>
        <dbReference type="SAM" id="Phobius"/>
    </source>
</evidence>
<keyword evidence="1" id="KW-0812">Transmembrane</keyword>
<reference evidence="2" key="1">
    <citation type="submission" date="2021-01" db="EMBL/GenBank/DDBJ databases">
        <title>Paracoccus amoyensis sp. nov., isolated from the surface seawater along the coast of Xiamen Island, China.</title>
        <authorList>
            <person name="Lyu L."/>
        </authorList>
    </citation>
    <scope>NUCLEOTIDE SEQUENCE</scope>
    <source>
        <strain evidence="2">MJ17</strain>
    </source>
</reference>
<dbReference type="RefSeq" id="WP_200687209.1">
    <property type="nucleotide sequence ID" value="NZ_JAEPRQ010000004.1"/>
</dbReference>
<dbReference type="AlphaFoldDB" id="A0A934SM51"/>
<keyword evidence="1" id="KW-0472">Membrane</keyword>
<dbReference type="Proteomes" id="UP000640485">
    <property type="component" value="Unassembled WGS sequence"/>
</dbReference>
<sequence>MNKIIYLALAVALIGFGSYRQFGGSSVSAEDQARCEQITRSIYGEQQEALDTLLPKCNEPGVVAMMDARESGADAETAATNIANANKQDIVSILINCALIGGGIGALGAAFGARRKRA</sequence>
<proteinExistence type="predicted"/>
<name>A0A934SM51_9RHOB</name>
<gene>
    <name evidence="2" type="ORF">JJJ17_13170</name>
</gene>
<organism evidence="2 3">
    <name type="scientific">Paracoccus caeni</name>
    <dbReference type="NCBI Taxonomy" id="657651"/>
    <lineage>
        <taxon>Bacteria</taxon>
        <taxon>Pseudomonadati</taxon>
        <taxon>Pseudomonadota</taxon>
        <taxon>Alphaproteobacteria</taxon>
        <taxon>Rhodobacterales</taxon>
        <taxon>Paracoccaceae</taxon>
        <taxon>Paracoccus</taxon>
    </lineage>
</organism>
<protein>
    <submittedName>
        <fullName evidence="2">Uncharacterized protein</fullName>
    </submittedName>
</protein>
<accession>A0A934SM51</accession>
<feature type="transmembrane region" description="Helical" evidence="1">
    <location>
        <begin position="90"/>
        <end position="113"/>
    </location>
</feature>
<evidence type="ECO:0000313" key="3">
    <source>
        <dbReference type="Proteomes" id="UP000640485"/>
    </source>
</evidence>
<dbReference type="EMBL" id="JAEPRQ010000004">
    <property type="protein sequence ID" value="MBK4216883.1"/>
    <property type="molecule type" value="Genomic_DNA"/>
</dbReference>